<feature type="DNA-binding region" description="H-T-H motif" evidence="4">
    <location>
        <begin position="28"/>
        <end position="47"/>
    </location>
</feature>
<dbReference type="PROSITE" id="PS50977">
    <property type="entry name" value="HTH_TETR_2"/>
    <property type="match status" value="1"/>
</dbReference>
<dbReference type="PANTHER" id="PTHR30055">
    <property type="entry name" value="HTH-TYPE TRANSCRIPTIONAL REGULATOR RUTR"/>
    <property type="match status" value="1"/>
</dbReference>
<feature type="domain" description="HTH tetR-type" evidence="5">
    <location>
        <begin position="5"/>
        <end position="65"/>
    </location>
</feature>
<dbReference type="InterPro" id="IPR009057">
    <property type="entry name" value="Homeodomain-like_sf"/>
</dbReference>
<keyword evidence="3" id="KW-0804">Transcription</keyword>
<evidence type="ECO:0000259" key="5">
    <source>
        <dbReference type="PROSITE" id="PS50977"/>
    </source>
</evidence>
<evidence type="ECO:0000256" key="3">
    <source>
        <dbReference type="ARBA" id="ARBA00023163"/>
    </source>
</evidence>
<dbReference type="SUPFAM" id="SSF46689">
    <property type="entry name" value="Homeodomain-like"/>
    <property type="match status" value="1"/>
</dbReference>
<organism evidence="6 7">
    <name type="scientific">Candidatus Aphodenecus pullistercoris</name>
    <dbReference type="NCBI Taxonomy" id="2840669"/>
    <lineage>
        <taxon>Bacteria</taxon>
        <taxon>Pseudomonadati</taxon>
        <taxon>Spirochaetota</taxon>
        <taxon>Spirochaetia</taxon>
        <taxon>Spirochaetales</taxon>
        <taxon>Candidatus Aphodenecus</taxon>
    </lineage>
</organism>
<evidence type="ECO:0000313" key="7">
    <source>
        <dbReference type="Proteomes" id="UP000823633"/>
    </source>
</evidence>
<proteinExistence type="predicted"/>
<sequence>MNRSATSRQEIVKAGLELVASHGWKAVGIRDLAGKLGVASGTIYHYFPSKDALSAALVEEVWKEVFRHEGAPFDDTVACLEWAFSRIEWARKEHPGFISLHSSLFLEDRKEEGRELMHRTWEHMKSGLCVVMEKDARIRAQAFDGDLGMEDYADIMLSLILAQTLRPSMGMHAIRALVDRTLY</sequence>
<keyword evidence="1" id="KW-0805">Transcription regulation</keyword>
<name>A0A9D9EBG5_9SPIR</name>
<dbReference type="GO" id="GO:0000976">
    <property type="term" value="F:transcription cis-regulatory region binding"/>
    <property type="evidence" value="ECO:0007669"/>
    <property type="project" value="TreeGrafter"/>
</dbReference>
<keyword evidence="2 4" id="KW-0238">DNA-binding</keyword>
<dbReference type="PANTHER" id="PTHR30055:SF234">
    <property type="entry name" value="HTH-TYPE TRANSCRIPTIONAL REGULATOR BETI"/>
    <property type="match status" value="1"/>
</dbReference>
<evidence type="ECO:0000256" key="4">
    <source>
        <dbReference type="PROSITE-ProRule" id="PRU00335"/>
    </source>
</evidence>
<comment type="caution">
    <text evidence="6">The sequence shown here is derived from an EMBL/GenBank/DDBJ whole genome shotgun (WGS) entry which is preliminary data.</text>
</comment>
<dbReference type="GO" id="GO:0003700">
    <property type="term" value="F:DNA-binding transcription factor activity"/>
    <property type="evidence" value="ECO:0007669"/>
    <property type="project" value="TreeGrafter"/>
</dbReference>
<evidence type="ECO:0000256" key="2">
    <source>
        <dbReference type="ARBA" id="ARBA00023125"/>
    </source>
</evidence>
<gene>
    <name evidence="6" type="ORF">IAC42_06560</name>
</gene>
<dbReference type="Proteomes" id="UP000823633">
    <property type="component" value="Unassembled WGS sequence"/>
</dbReference>
<evidence type="ECO:0000256" key="1">
    <source>
        <dbReference type="ARBA" id="ARBA00023015"/>
    </source>
</evidence>
<dbReference type="InterPro" id="IPR050109">
    <property type="entry name" value="HTH-type_TetR-like_transc_reg"/>
</dbReference>
<reference evidence="6" key="1">
    <citation type="submission" date="2020-10" db="EMBL/GenBank/DDBJ databases">
        <authorList>
            <person name="Gilroy R."/>
        </authorList>
    </citation>
    <scope>NUCLEOTIDE SEQUENCE</scope>
    <source>
        <strain evidence="6">11167</strain>
    </source>
</reference>
<dbReference type="PRINTS" id="PR00455">
    <property type="entry name" value="HTHTETR"/>
</dbReference>
<evidence type="ECO:0000313" key="6">
    <source>
        <dbReference type="EMBL" id="MBO8443405.1"/>
    </source>
</evidence>
<dbReference type="Pfam" id="PF00440">
    <property type="entry name" value="TetR_N"/>
    <property type="match status" value="1"/>
</dbReference>
<protein>
    <submittedName>
        <fullName evidence="6">TetR/AcrR family transcriptional regulator</fullName>
    </submittedName>
</protein>
<dbReference type="Gene3D" id="1.10.357.10">
    <property type="entry name" value="Tetracycline Repressor, domain 2"/>
    <property type="match status" value="1"/>
</dbReference>
<reference evidence="6" key="2">
    <citation type="journal article" date="2021" name="PeerJ">
        <title>Extensive microbial diversity within the chicken gut microbiome revealed by metagenomics and culture.</title>
        <authorList>
            <person name="Gilroy R."/>
            <person name="Ravi A."/>
            <person name="Getino M."/>
            <person name="Pursley I."/>
            <person name="Horton D.L."/>
            <person name="Alikhan N.F."/>
            <person name="Baker D."/>
            <person name="Gharbi K."/>
            <person name="Hall N."/>
            <person name="Watson M."/>
            <person name="Adriaenssens E.M."/>
            <person name="Foster-Nyarko E."/>
            <person name="Jarju S."/>
            <person name="Secka A."/>
            <person name="Antonio M."/>
            <person name="Oren A."/>
            <person name="Chaudhuri R.R."/>
            <person name="La Ragione R."/>
            <person name="Hildebrand F."/>
            <person name="Pallen M.J."/>
        </authorList>
    </citation>
    <scope>NUCLEOTIDE SEQUENCE</scope>
    <source>
        <strain evidence="6">11167</strain>
    </source>
</reference>
<dbReference type="InterPro" id="IPR001647">
    <property type="entry name" value="HTH_TetR"/>
</dbReference>
<dbReference type="EMBL" id="JADIMU010000042">
    <property type="protein sequence ID" value="MBO8443405.1"/>
    <property type="molecule type" value="Genomic_DNA"/>
</dbReference>
<dbReference type="AlphaFoldDB" id="A0A9D9EBG5"/>
<accession>A0A9D9EBG5</accession>